<gene>
    <name evidence="1" type="ORF">Pint_10176</name>
</gene>
<dbReference type="EMBL" id="CM047747">
    <property type="protein sequence ID" value="KAJ0016989.1"/>
    <property type="molecule type" value="Genomic_DNA"/>
</dbReference>
<evidence type="ECO:0000313" key="1">
    <source>
        <dbReference type="EMBL" id="KAJ0016989.1"/>
    </source>
</evidence>
<accession>A0ACC0XFC8</accession>
<organism evidence="1 2">
    <name type="scientific">Pistacia integerrima</name>
    <dbReference type="NCBI Taxonomy" id="434235"/>
    <lineage>
        <taxon>Eukaryota</taxon>
        <taxon>Viridiplantae</taxon>
        <taxon>Streptophyta</taxon>
        <taxon>Embryophyta</taxon>
        <taxon>Tracheophyta</taxon>
        <taxon>Spermatophyta</taxon>
        <taxon>Magnoliopsida</taxon>
        <taxon>eudicotyledons</taxon>
        <taxon>Gunneridae</taxon>
        <taxon>Pentapetalae</taxon>
        <taxon>rosids</taxon>
        <taxon>malvids</taxon>
        <taxon>Sapindales</taxon>
        <taxon>Anacardiaceae</taxon>
        <taxon>Pistacia</taxon>
    </lineage>
</organism>
<reference evidence="2" key="1">
    <citation type="journal article" date="2023" name="G3 (Bethesda)">
        <title>Genome assembly and association tests identify interacting loci associated with vigor, precocity, and sex in interspecific pistachio rootstocks.</title>
        <authorList>
            <person name="Palmer W."/>
            <person name="Jacygrad E."/>
            <person name="Sagayaradj S."/>
            <person name="Cavanaugh K."/>
            <person name="Han R."/>
            <person name="Bertier L."/>
            <person name="Beede B."/>
            <person name="Kafkas S."/>
            <person name="Golino D."/>
            <person name="Preece J."/>
            <person name="Michelmore R."/>
        </authorList>
    </citation>
    <scope>NUCLEOTIDE SEQUENCE [LARGE SCALE GENOMIC DNA]</scope>
</reference>
<proteinExistence type="predicted"/>
<evidence type="ECO:0000313" key="2">
    <source>
        <dbReference type="Proteomes" id="UP001163603"/>
    </source>
</evidence>
<sequence length="39" mass="4575">MNGPKFPFPNLTSNLFKKFDLTSWKEKLMALERLQTLCS</sequence>
<name>A0ACC0XFC8_9ROSI</name>
<dbReference type="Proteomes" id="UP001163603">
    <property type="component" value="Chromosome 12"/>
</dbReference>
<keyword evidence="2" id="KW-1185">Reference proteome</keyword>
<protein>
    <submittedName>
        <fullName evidence="1">Uncharacterized protein</fullName>
    </submittedName>
</protein>
<comment type="caution">
    <text evidence="1">The sequence shown here is derived from an EMBL/GenBank/DDBJ whole genome shotgun (WGS) entry which is preliminary data.</text>
</comment>